<dbReference type="InterPro" id="IPR018983">
    <property type="entry name" value="U3_snoRNA-assocProt_15_C"/>
</dbReference>
<gene>
    <name evidence="7" type="ORF">TCNE_LOCUS13834</name>
</gene>
<comment type="subcellular location">
    <subcellularLocation>
        <location evidence="1">Nucleus</location>
    </subcellularLocation>
</comment>
<dbReference type="EMBL" id="UYWY01021921">
    <property type="protein sequence ID" value="VDM45155.1"/>
    <property type="molecule type" value="Genomic_DNA"/>
</dbReference>
<dbReference type="PANTHER" id="PTHR19924:SF26">
    <property type="entry name" value="U3 SMALL NUCLEOLAR RNA-ASSOCIATED PROTEIN 15 HOMOLOG"/>
    <property type="match status" value="1"/>
</dbReference>
<evidence type="ECO:0000256" key="1">
    <source>
        <dbReference type="ARBA" id="ARBA00004123"/>
    </source>
</evidence>
<evidence type="ECO:0000256" key="5">
    <source>
        <dbReference type="ARBA" id="ARBA00023242"/>
    </source>
</evidence>
<dbReference type="GO" id="GO:0005730">
    <property type="term" value="C:nucleolus"/>
    <property type="evidence" value="ECO:0007669"/>
    <property type="project" value="InterPro"/>
</dbReference>
<evidence type="ECO:0000256" key="4">
    <source>
        <dbReference type="ARBA" id="ARBA00022737"/>
    </source>
</evidence>
<keyword evidence="4" id="KW-0677">Repeat</keyword>
<feature type="domain" description="U3 small nucleolar RNA-associated protein 15 C-terminal" evidence="6">
    <location>
        <begin position="4"/>
        <end position="84"/>
    </location>
</feature>
<dbReference type="PANTHER" id="PTHR19924">
    <property type="entry name" value="UTP15 U3 SMALL NUCLEOLAR RNA-ASSOCIATED PROTEIN 15 FAMILY MEMBER"/>
    <property type="match status" value="1"/>
</dbReference>
<keyword evidence="2" id="KW-0698">rRNA processing</keyword>
<dbReference type="Pfam" id="PF09384">
    <property type="entry name" value="UTP15_C"/>
    <property type="match status" value="1"/>
</dbReference>
<evidence type="ECO:0000313" key="7">
    <source>
        <dbReference type="EMBL" id="VDM45155.1"/>
    </source>
</evidence>
<proteinExistence type="predicted"/>
<evidence type="ECO:0000259" key="6">
    <source>
        <dbReference type="Pfam" id="PF09384"/>
    </source>
</evidence>
<evidence type="ECO:0000256" key="2">
    <source>
        <dbReference type="ARBA" id="ARBA00022552"/>
    </source>
</evidence>
<sequence>MPFALAGRDAETLRPLLLFLCRYLFKSNYFRTLAIVASTLLEVYAEEQVDANLVKYFHKLNDAIGRELDLQKTLQQTIGALEVLFASSANQTEPKKSDENEFFGEIIILPITLSMKQQLNDDSGVETMPITADVDT</sequence>
<dbReference type="GO" id="GO:0006364">
    <property type="term" value="P:rRNA processing"/>
    <property type="evidence" value="ECO:0007669"/>
    <property type="project" value="UniProtKB-KW"/>
</dbReference>
<keyword evidence="5" id="KW-0539">Nucleus</keyword>
<reference evidence="7" key="1">
    <citation type="submission" date="2018-11" db="EMBL/GenBank/DDBJ databases">
        <authorList>
            <consortium name="Pathogen Informatics"/>
        </authorList>
    </citation>
    <scope>NUCLEOTIDE SEQUENCE [LARGE SCALE GENOMIC DNA]</scope>
</reference>
<keyword evidence="3" id="KW-0853">WD repeat</keyword>
<accession>A0A3P7ICU1</accession>
<dbReference type="GO" id="GO:0045943">
    <property type="term" value="P:positive regulation of transcription by RNA polymerase I"/>
    <property type="evidence" value="ECO:0007669"/>
    <property type="project" value="TreeGrafter"/>
</dbReference>
<dbReference type="AlphaFoldDB" id="A0A3P7ICU1"/>
<organism evidence="7">
    <name type="scientific">Toxocara canis</name>
    <name type="common">Canine roundworm</name>
    <dbReference type="NCBI Taxonomy" id="6265"/>
    <lineage>
        <taxon>Eukaryota</taxon>
        <taxon>Metazoa</taxon>
        <taxon>Ecdysozoa</taxon>
        <taxon>Nematoda</taxon>
        <taxon>Chromadorea</taxon>
        <taxon>Rhabditida</taxon>
        <taxon>Spirurina</taxon>
        <taxon>Ascaridomorpha</taxon>
        <taxon>Ascaridoidea</taxon>
        <taxon>Toxocaridae</taxon>
        <taxon>Toxocara</taxon>
    </lineage>
</organism>
<name>A0A3P7ICU1_TOXCA</name>
<protein>
    <recommendedName>
        <fullName evidence="6">U3 small nucleolar RNA-associated protein 15 C-terminal domain-containing protein</fullName>
    </recommendedName>
</protein>
<evidence type="ECO:0000256" key="3">
    <source>
        <dbReference type="ARBA" id="ARBA00022574"/>
    </source>
</evidence>